<dbReference type="EMBL" id="QLLG01000186">
    <property type="protein sequence ID" value="RMX66830.1"/>
    <property type="molecule type" value="Genomic_DNA"/>
</dbReference>
<comment type="caution">
    <text evidence="8">The sequence shown here is derived from an EMBL/GenBank/DDBJ whole genome shotgun (WGS) entry which is preliminary data.</text>
</comment>
<evidence type="ECO:0000313" key="8">
    <source>
        <dbReference type="EMBL" id="RMX66830.1"/>
    </source>
</evidence>
<dbReference type="AlphaFoldDB" id="A0A3M6VR34"/>
<evidence type="ECO:0000256" key="1">
    <source>
        <dbReference type="ARBA" id="ARBA00000971"/>
    </source>
</evidence>
<dbReference type="Gene3D" id="3.10.50.40">
    <property type="match status" value="1"/>
</dbReference>
<gene>
    <name evidence="9" type="ORF">DD237_006870</name>
    <name evidence="8" type="ORF">DD238_006523</name>
</gene>
<protein>
    <recommendedName>
        <fullName evidence="2 5">peptidylprolyl isomerase</fullName>
        <ecNumber evidence="2 5">5.2.1.8</ecNumber>
    </recommendedName>
</protein>
<dbReference type="STRING" id="542832.A0A3M6VR34"/>
<dbReference type="EC" id="5.2.1.8" evidence="2 5"/>
<dbReference type="SUPFAM" id="SSF54534">
    <property type="entry name" value="FKBP-like"/>
    <property type="match status" value="1"/>
</dbReference>
<evidence type="ECO:0000259" key="7">
    <source>
        <dbReference type="PROSITE" id="PS50059"/>
    </source>
</evidence>
<dbReference type="InterPro" id="IPR046357">
    <property type="entry name" value="PPIase_dom_sf"/>
</dbReference>
<evidence type="ECO:0000256" key="6">
    <source>
        <dbReference type="SAM" id="MobiDB-lite"/>
    </source>
</evidence>
<evidence type="ECO:0000313" key="10">
    <source>
        <dbReference type="Proteomes" id="UP000282087"/>
    </source>
</evidence>
<name>A0A3M6VR34_9STRA</name>
<dbReference type="Proteomes" id="UP000286097">
    <property type="component" value="Unassembled WGS sequence"/>
</dbReference>
<evidence type="ECO:0000256" key="5">
    <source>
        <dbReference type="PROSITE-ProRule" id="PRU00277"/>
    </source>
</evidence>
<proteinExistence type="predicted"/>
<feature type="domain" description="PPIase FKBP-type" evidence="7">
    <location>
        <begin position="41"/>
        <end position="90"/>
    </location>
</feature>
<dbReference type="EMBL" id="QKXF01000658">
    <property type="protein sequence ID" value="RQM10000.1"/>
    <property type="molecule type" value="Genomic_DNA"/>
</dbReference>
<dbReference type="InterPro" id="IPR001179">
    <property type="entry name" value="PPIase_FKBP_dom"/>
</dbReference>
<evidence type="ECO:0000313" key="11">
    <source>
        <dbReference type="Proteomes" id="UP000286097"/>
    </source>
</evidence>
<dbReference type="InterPro" id="IPR050689">
    <property type="entry name" value="FKBP-type_PPIase"/>
</dbReference>
<sequence>MTPRPKARPCPCSTRARFPTENRSTRTKIVNIRSSSKLGVGEEEGEAMMSKGQIDKFTLSHEYAYGERGHLPLIPPKATLIFEVELLSFK</sequence>
<evidence type="ECO:0000256" key="4">
    <source>
        <dbReference type="ARBA" id="ARBA00023235"/>
    </source>
</evidence>
<evidence type="ECO:0000256" key="2">
    <source>
        <dbReference type="ARBA" id="ARBA00013194"/>
    </source>
</evidence>
<dbReference type="Pfam" id="PF00254">
    <property type="entry name" value="FKBP_C"/>
    <property type="match status" value="1"/>
</dbReference>
<evidence type="ECO:0000313" key="9">
    <source>
        <dbReference type="EMBL" id="RQM10000.1"/>
    </source>
</evidence>
<keyword evidence="4 5" id="KW-0413">Isomerase</keyword>
<accession>A0A3M6VR34</accession>
<dbReference type="PANTHER" id="PTHR10516">
    <property type="entry name" value="PEPTIDYL-PROLYL CIS-TRANS ISOMERASE"/>
    <property type="match status" value="1"/>
</dbReference>
<dbReference type="VEuPathDB" id="FungiDB:DD237_006870"/>
<keyword evidence="10" id="KW-1185">Reference proteome</keyword>
<organism evidence="8 10">
    <name type="scientific">Peronospora effusa</name>
    <dbReference type="NCBI Taxonomy" id="542832"/>
    <lineage>
        <taxon>Eukaryota</taxon>
        <taxon>Sar</taxon>
        <taxon>Stramenopiles</taxon>
        <taxon>Oomycota</taxon>
        <taxon>Peronosporomycetes</taxon>
        <taxon>Peronosporales</taxon>
        <taxon>Peronosporaceae</taxon>
        <taxon>Peronospora</taxon>
    </lineage>
</organism>
<dbReference type="GO" id="GO:0005737">
    <property type="term" value="C:cytoplasm"/>
    <property type="evidence" value="ECO:0007669"/>
    <property type="project" value="TreeGrafter"/>
</dbReference>
<keyword evidence="3 5" id="KW-0697">Rotamase</keyword>
<dbReference type="GO" id="GO:0003755">
    <property type="term" value="F:peptidyl-prolyl cis-trans isomerase activity"/>
    <property type="evidence" value="ECO:0007669"/>
    <property type="project" value="UniProtKB-KW"/>
</dbReference>
<dbReference type="Proteomes" id="UP000282087">
    <property type="component" value="Unassembled WGS sequence"/>
</dbReference>
<reference evidence="10 11" key="1">
    <citation type="submission" date="2018-06" db="EMBL/GenBank/DDBJ databases">
        <title>Comparative genomics of downy mildews reveals potential adaptations to biotrophy.</title>
        <authorList>
            <person name="Fletcher K."/>
            <person name="Klosterman S.J."/>
            <person name="Derevnina L."/>
            <person name="Martin F."/>
            <person name="Koike S."/>
            <person name="Reyes Chin-Wo S."/>
            <person name="Mou B."/>
            <person name="Michelmore R."/>
        </authorList>
    </citation>
    <scope>NUCLEOTIDE SEQUENCE [LARGE SCALE GENOMIC DNA]</scope>
    <source>
        <strain evidence="9 11">R13</strain>
        <strain evidence="8 10">R14</strain>
    </source>
</reference>
<evidence type="ECO:0000256" key="3">
    <source>
        <dbReference type="ARBA" id="ARBA00023110"/>
    </source>
</evidence>
<comment type="catalytic activity">
    <reaction evidence="1 5">
        <text>[protein]-peptidylproline (omega=180) = [protein]-peptidylproline (omega=0)</text>
        <dbReference type="Rhea" id="RHEA:16237"/>
        <dbReference type="Rhea" id="RHEA-COMP:10747"/>
        <dbReference type="Rhea" id="RHEA-COMP:10748"/>
        <dbReference type="ChEBI" id="CHEBI:83833"/>
        <dbReference type="ChEBI" id="CHEBI:83834"/>
        <dbReference type="EC" id="5.2.1.8"/>
    </reaction>
</comment>
<dbReference type="PANTHER" id="PTHR10516:SF443">
    <property type="entry name" value="FK506-BINDING PROTEIN 59-RELATED"/>
    <property type="match status" value="1"/>
</dbReference>
<feature type="region of interest" description="Disordered" evidence="6">
    <location>
        <begin position="1"/>
        <end position="25"/>
    </location>
</feature>
<dbReference type="PROSITE" id="PS50059">
    <property type="entry name" value="FKBP_PPIASE"/>
    <property type="match status" value="1"/>
</dbReference>